<feature type="region of interest" description="Disordered" evidence="2">
    <location>
        <begin position="133"/>
        <end position="161"/>
    </location>
</feature>
<proteinExistence type="predicted"/>
<reference evidence="3 4" key="1">
    <citation type="submission" date="2024-02" db="EMBL/GenBank/DDBJ databases">
        <authorList>
            <person name="Chen Y."/>
            <person name="Shah S."/>
            <person name="Dougan E. K."/>
            <person name="Thang M."/>
            <person name="Chan C."/>
        </authorList>
    </citation>
    <scope>NUCLEOTIDE SEQUENCE [LARGE SCALE GENOMIC DNA]</scope>
</reference>
<name>A0ABP0I7D2_9DINO</name>
<keyword evidence="4" id="KW-1185">Reference proteome</keyword>
<feature type="region of interest" description="Disordered" evidence="2">
    <location>
        <begin position="31"/>
        <end position="77"/>
    </location>
</feature>
<evidence type="ECO:0000256" key="2">
    <source>
        <dbReference type="SAM" id="MobiDB-lite"/>
    </source>
</evidence>
<evidence type="ECO:0000256" key="1">
    <source>
        <dbReference type="SAM" id="Coils"/>
    </source>
</evidence>
<accession>A0ABP0I7D2</accession>
<keyword evidence="1" id="KW-0175">Coiled coil</keyword>
<dbReference type="EMBL" id="CAXAMM010002909">
    <property type="protein sequence ID" value="CAK8997851.1"/>
    <property type="molecule type" value="Genomic_DNA"/>
</dbReference>
<evidence type="ECO:0000313" key="3">
    <source>
        <dbReference type="EMBL" id="CAK8997851.1"/>
    </source>
</evidence>
<gene>
    <name evidence="3" type="ORF">SCF082_LOCUS5378</name>
</gene>
<comment type="caution">
    <text evidence="3">The sequence shown here is derived from an EMBL/GenBank/DDBJ whole genome shotgun (WGS) entry which is preliminary data.</text>
</comment>
<feature type="compositionally biased region" description="Basic and acidic residues" evidence="2">
    <location>
        <begin position="42"/>
        <end position="61"/>
    </location>
</feature>
<feature type="coiled-coil region" evidence="1">
    <location>
        <begin position="327"/>
        <end position="361"/>
    </location>
</feature>
<dbReference type="Proteomes" id="UP001642464">
    <property type="component" value="Unassembled WGS sequence"/>
</dbReference>
<protein>
    <submittedName>
        <fullName evidence="3">Uncharacterized protein</fullName>
    </submittedName>
</protein>
<evidence type="ECO:0000313" key="4">
    <source>
        <dbReference type="Proteomes" id="UP001642464"/>
    </source>
</evidence>
<sequence>MDGQGLGEGGKQEVEMEDVWEDDASDHKKAFDNMMYQRKSRKDLSKEEKEAFDAEMKDDGAAGKAVGNFARDNPPEMKRKGLVDFAKFVRSYGQRVSSKASEGTVPMTERAFFKHAENVMGLTDDEAKEAWQGYEKDPGIERDNKGGSVDKPEEDAPSKPVNLTREKPILHRQCDNHVRKLTNDLKKSVSVADAAAAAYRTHPEQLKTGLTSELINYSEITGAGADADVLTARRQVTFEEFLQEHRASKEKFWEGETEHVMCLGDAWAFLDQILDAQDTATFLGLKRKWNLAEKALGQIVKGVKQSADDLTRHMKVKVSENNRAQKRKAEEQDKQALQKVKDDAKAAADAIKKRKQSAEAVPALFTASVPDNVAQRVSHLDSLAQVAETQWRHDFPWKCPMCDSLKMVLGEGKVQKALATWGSQYKRTLAQTKLDQVTFPFEEKSGLRDVNGVFADIVKATELPDISGVPGGKAFTSAAWLFGCHVDMKAVGFTPNHAALVKLLAVGEVRRILVEWSSFKDAIGEFSSIEEVLTKFKKMDQDGLKDLAAKGVVMRQCLLQKQEVLYIPMGWLSVEVACPSPFIYGIRKSFFIKSKGKVYEESIEVAKSMEGTGKSVERMGKILETMDK</sequence>
<feature type="compositionally biased region" description="Basic and acidic residues" evidence="2">
    <location>
        <begin position="134"/>
        <end position="157"/>
    </location>
</feature>
<organism evidence="3 4">
    <name type="scientific">Durusdinium trenchii</name>
    <dbReference type="NCBI Taxonomy" id="1381693"/>
    <lineage>
        <taxon>Eukaryota</taxon>
        <taxon>Sar</taxon>
        <taxon>Alveolata</taxon>
        <taxon>Dinophyceae</taxon>
        <taxon>Suessiales</taxon>
        <taxon>Symbiodiniaceae</taxon>
        <taxon>Durusdinium</taxon>
    </lineage>
</organism>